<keyword evidence="2" id="KW-1133">Transmembrane helix</keyword>
<dbReference type="AlphaFoldDB" id="A0A556MGT9"/>
<evidence type="ECO:0000313" key="3">
    <source>
        <dbReference type="EMBL" id="TSJ39141.1"/>
    </source>
</evidence>
<name>A0A556MGT9_9SPHI</name>
<protein>
    <submittedName>
        <fullName evidence="3">Uncharacterized protein</fullName>
    </submittedName>
</protein>
<feature type="transmembrane region" description="Helical" evidence="2">
    <location>
        <begin position="50"/>
        <end position="68"/>
    </location>
</feature>
<sequence>MGKLSDIPVIEEKKSARQPRLSSDIAGKVTETLGTGANAKDSIVYYTIKWAFIAGTIISVCVMINYCVYRDKVSDFTDDVKKIWEMVVPIITLALGYLFGKSQK</sequence>
<accession>A0A556MGT9</accession>
<keyword evidence="2" id="KW-0472">Membrane</keyword>
<gene>
    <name evidence="3" type="ORF">FO440_15360</name>
</gene>
<evidence type="ECO:0000256" key="2">
    <source>
        <dbReference type="SAM" id="Phobius"/>
    </source>
</evidence>
<keyword evidence="4" id="KW-1185">Reference proteome</keyword>
<reference evidence="3 4" key="1">
    <citation type="submission" date="2019-07" db="EMBL/GenBank/DDBJ databases">
        <authorList>
            <person name="Huq M.A."/>
        </authorList>
    </citation>
    <scope>NUCLEOTIDE SEQUENCE [LARGE SCALE GENOMIC DNA]</scope>
    <source>
        <strain evidence="3 4">MAH-19</strain>
    </source>
</reference>
<organism evidence="3 4">
    <name type="scientific">Mucilaginibacter corticis</name>
    <dbReference type="NCBI Taxonomy" id="2597670"/>
    <lineage>
        <taxon>Bacteria</taxon>
        <taxon>Pseudomonadati</taxon>
        <taxon>Bacteroidota</taxon>
        <taxon>Sphingobacteriia</taxon>
        <taxon>Sphingobacteriales</taxon>
        <taxon>Sphingobacteriaceae</taxon>
        <taxon>Mucilaginibacter</taxon>
    </lineage>
</organism>
<proteinExistence type="predicted"/>
<comment type="caution">
    <text evidence="3">The sequence shown here is derived from an EMBL/GenBank/DDBJ whole genome shotgun (WGS) entry which is preliminary data.</text>
</comment>
<feature type="transmembrane region" description="Helical" evidence="2">
    <location>
        <begin position="83"/>
        <end position="100"/>
    </location>
</feature>
<keyword evidence="2" id="KW-0812">Transmembrane</keyword>
<dbReference type="EMBL" id="VLPK01000003">
    <property type="protein sequence ID" value="TSJ39141.1"/>
    <property type="molecule type" value="Genomic_DNA"/>
</dbReference>
<evidence type="ECO:0000256" key="1">
    <source>
        <dbReference type="SAM" id="MobiDB-lite"/>
    </source>
</evidence>
<feature type="region of interest" description="Disordered" evidence="1">
    <location>
        <begin position="1"/>
        <end position="21"/>
    </location>
</feature>
<evidence type="ECO:0000313" key="4">
    <source>
        <dbReference type="Proteomes" id="UP000318733"/>
    </source>
</evidence>
<dbReference type="OrthoDB" id="7107984at2"/>
<dbReference type="Proteomes" id="UP000318733">
    <property type="component" value="Unassembled WGS sequence"/>
</dbReference>
<dbReference type="RefSeq" id="WP_144249179.1">
    <property type="nucleotide sequence ID" value="NZ_VLPK01000003.1"/>
</dbReference>